<name>A0A6A3DF78_9STRA</name>
<keyword evidence="1" id="KW-0732">Signal</keyword>
<accession>A0A6A3DF78</accession>
<feature type="signal peptide" evidence="1">
    <location>
        <begin position="1"/>
        <end position="28"/>
    </location>
</feature>
<dbReference type="Proteomes" id="UP000429523">
    <property type="component" value="Unassembled WGS sequence"/>
</dbReference>
<dbReference type="EMBL" id="QXGF01005143">
    <property type="protein sequence ID" value="KAE8918926.1"/>
    <property type="molecule type" value="Genomic_DNA"/>
</dbReference>
<feature type="chain" id="PRO_5025673008" description="Secreted protein" evidence="1">
    <location>
        <begin position="29"/>
        <end position="107"/>
    </location>
</feature>
<comment type="caution">
    <text evidence="2">The sequence shown here is derived from an EMBL/GenBank/DDBJ whole genome shotgun (WGS) entry which is preliminary data.</text>
</comment>
<protein>
    <recommendedName>
        <fullName evidence="4">Secreted protein</fullName>
    </recommendedName>
</protein>
<evidence type="ECO:0000313" key="3">
    <source>
        <dbReference type="Proteomes" id="UP000429523"/>
    </source>
</evidence>
<evidence type="ECO:0008006" key="4">
    <source>
        <dbReference type="Google" id="ProtNLM"/>
    </source>
</evidence>
<proteinExistence type="predicted"/>
<reference evidence="2 3" key="1">
    <citation type="submission" date="2018-08" db="EMBL/GenBank/DDBJ databases">
        <title>Genomic investigation of the strawberry pathogen Phytophthora fragariae indicates pathogenicity is determined by transcriptional variation in three key races.</title>
        <authorList>
            <person name="Adams T.M."/>
            <person name="Armitage A.D."/>
            <person name="Sobczyk M.K."/>
            <person name="Bates H.J."/>
            <person name="Dunwell J.M."/>
            <person name="Nellist C.F."/>
            <person name="Harrison R.J."/>
        </authorList>
    </citation>
    <scope>NUCLEOTIDE SEQUENCE [LARGE SCALE GENOMIC DNA]</scope>
    <source>
        <strain evidence="2 3">NOV-9</strain>
    </source>
</reference>
<dbReference type="AlphaFoldDB" id="A0A6A3DF78"/>
<evidence type="ECO:0000256" key="1">
    <source>
        <dbReference type="SAM" id="SignalP"/>
    </source>
</evidence>
<gene>
    <name evidence="2" type="ORF">PF009_g30761</name>
</gene>
<evidence type="ECO:0000313" key="2">
    <source>
        <dbReference type="EMBL" id="KAE8918926.1"/>
    </source>
</evidence>
<organism evidence="2 3">
    <name type="scientific">Phytophthora fragariae</name>
    <dbReference type="NCBI Taxonomy" id="53985"/>
    <lineage>
        <taxon>Eukaryota</taxon>
        <taxon>Sar</taxon>
        <taxon>Stramenopiles</taxon>
        <taxon>Oomycota</taxon>
        <taxon>Peronosporomycetes</taxon>
        <taxon>Peronosporales</taxon>
        <taxon>Peronosporaceae</taxon>
        <taxon>Phytophthora</taxon>
    </lineage>
</organism>
<sequence length="107" mass="11631">MAFEPYLPFLRRFFTTLSLACSWRMVSSVSCPSPPAGGASSSLPITARTGALDRASATTLLAPGRYTTSKLYSCSCSDHRCSRPVRSFDVINHFSAAWSVTSSNFRP</sequence>